<keyword evidence="4 8" id="KW-0812">Transmembrane</keyword>
<sequence length="576" mass="62359">MAVVILLLLGLLPAAYAQTTTTTPAFSLNEAPGLIPLNVAWLLLAGAFVLLMQAGFSLLQAGLVRSKNVTNLMYKNIVNIAISGLTWWAFGWGFAFGGDSIVDSKRNGFIGGCEYFLESCGVFPIGRYHIVFFQWTYCLVAVVVISGAIAERVNVFTYILCSLIVTGWIYPVVAHWCWSSSGWLSPFTDKDEYTRIGENGLLDFAGSGVVHLLAGTIGTVGVIAIRARYDRYPPRGVIETRDQQTQKIIEFAPHHKPLSAIAVLLLSFCWIFFNSGPVGLFNFDGNGAALAGKIVYNTLLSALGSMFVTYLVKYFIDGRRYFDVNTLLFATLAGFVSISSGCAFVDPWAAVVIGLIGGIVFLGADWLWEKFRIDDPLSVGPVHGFCGVWAVFATGLFATQTNIERVFLRPIEEYGVFYGGGAEQWGIQMLAIIVIVGWAGFWSGFIFFVMRLFGLLRVSEPNESMGLDMAEHQATAYDSAHLVEKVVREQIGFGNYDNMQYYGPSNMVGDGSSPPPLTDNPAMFQGGGGAQSGMSAGGLGPYSAGVGGGYPMMMSSAAALNPPPLSNMPVYPVLKY</sequence>
<feature type="domain" description="Ammonium transporter AmtB-like" evidence="10">
    <location>
        <begin position="40"/>
        <end position="477"/>
    </location>
</feature>
<feature type="transmembrane region" description="Helical" evidence="8">
    <location>
        <begin position="425"/>
        <end position="449"/>
    </location>
</feature>
<keyword evidence="5 8" id="KW-1133">Transmembrane helix</keyword>
<evidence type="ECO:0000256" key="1">
    <source>
        <dbReference type="ARBA" id="ARBA00004141"/>
    </source>
</evidence>
<evidence type="ECO:0000256" key="7">
    <source>
        <dbReference type="ARBA" id="ARBA00023177"/>
    </source>
</evidence>
<feature type="transmembrane region" description="Helical" evidence="8">
    <location>
        <begin position="347"/>
        <end position="368"/>
    </location>
</feature>
<comment type="subcellular location">
    <subcellularLocation>
        <location evidence="1">Membrane</location>
        <topology evidence="1">Multi-pass membrane protein</topology>
    </subcellularLocation>
</comment>
<feature type="transmembrane region" description="Helical" evidence="8">
    <location>
        <begin position="132"/>
        <end position="150"/>
    </location>
</feature>
<reference evidence="11" key="1">
    <citation type="submission" date="2019-08" db="EMBL/GenBank/DDBJ databases">
        <title>Phylogenetic and molecular analyses of ammonium, nitrate and urea transporters in 'Bangia' sp. ESS1.</title>
        <authorList>
            <person name="Li C."/>
            <person name="Mikami K."/>
        </authorList>
    </citation>
    <scope>NUCLEOTIDE SEQUENCE</scope>
</reference>
<proteinExistence type="evidence at transcript level"/>
<dbReference type="InterPro" id="IPR029020">
    <property type="entry name" value="Ammonium/urea_transptr"/>
</dbReference>
<dbReference type="GO" id="GO:0005886">
    <property type="term" value="C:plasma membrane"/>
    <property type="evidence" value="ECO:0007669"/>
    <property type="project" value="TreeGrafter"/>
</dbReference>
<feature type="signal peptide" evidence="9">
    <location>
        <begin position="1"/>
        <end position="17"/>
    </location>
</feature>
<dbReference type="InterPro" id="IPR024041">
    <property type="entry name" value="NH4_transpt_AmtB-like_dom"/>
</dbReference>
<feature type="chain" id="PRO_5031438456" evidence="9">
    <location>
        <begin position="18"/>
        <end position="576"/>
    </location>
</feature>
<keyword evidence="3" id="KW-0813">Transport</keyword>
<evidence type="ECO:0000256" key="8">
    <source>
        <dbReference type="SAM" id="Phobius"/>
    </source>
</evidence>
<evidence type="ECO:0000256" key="9">
    <source>
        <dbReference type="SAM" id="SignalP"/>
    </source>
</evidence>
<feature type="transmembrane region" description="Helical" evidence="8">
    <location>
        <begin position="157"/>
        <end position="184"/>
    </location>
</feature>
<dbReference type="PANTHER" id="PTHR11730:SF6">
    <property type="entry name" value="AMMONIUM TRANSPORTER"/>
    <property type="match status" value="1"/>
</dbReference>
<feature type="transmembrane region" description="Helical" evidence="8">
    <location>
        <begin position="324"/>
        <end position="341"/>
    </location>
</feature>
<dbReference type="GO" id="GO:0097272">
    <property type="term" value="P:ammonium homeostasis"/>
    <property type="evidence" value="ECO:0007669"/>
    <property type="project" value="TreeGrafter"/>
</dbReference>
<dbReference type="SUPFAM" id="SSF111352">
    <property type="entry name" value="Ammonium transporter"/>
    <property type="match status" value="1"/>
</dbReference>
<evidence type="ECO:0000256" key="6">
    <source>
        <dbReference type="ARBA" id="ARBA00023136"/>
    </source>
</evidence>
<dbReference type="EMBL" id="MN337343">
    <property type="protein sequence ID" value="QPB67297.1"/>
    <property type="molecule type" value="mRNA"/>
</dbReference>
<evidence type="ECO:0000256" key="3">
    <source>
        <dbReference type="ARBA" id="ARBA00022448"/>
    </source>
</evidence>
<feature type="transmembrane region" description="Helical" evidence="8">
    <location>
        <begin position="380"/>
        <end position="398"/>
    </location>
</feature>
<keyword evidence="9" id="KW-0732">Signal</keyword>
<feature type="transmembrane region" description="Helical" evidence="8">
    <location>
        <begin position="204"/>
        <end position="225"/>
    </location>
</feature>
<keyword evidence="6 8" id="KW-0472">Membrane</keyword>
<accession>A0A7S8BEF5</accession>
<dbReference type="Gene3D" id="1.10.3430.10">
    <property type="entry name" value="Ammonium transporter AmtB like domains"/>
    <property type="match status" value="1"/>
</dbReference>
<gene>
    <name evidence="11" type="primary">AMT1.6</name>
</gene>
<dbReference type="GO" id="GO:0008519">
    <property type="term" value="F:ammonium channel activity"/>
    <property type="evidence" value="ECO:0007669"/>
    <property type="project" value="InterPro"/>
</dbReference>
<evidence type="ECO:0000256" key="2">
    <source>
        <dbReference type="ARBA" id="ARBA00005887"/>
    </source>
</evidence>
<organism evidence="11">
    <name type="scientific">Bangia sp. ESS1</name>
    <dbReference type="NCBI Taxonomy" id="2651159"/>
    <lineage>
        <taxon>Eukaryota</taxon>
        <taxon>Rhodophyta</taxon>
        <taxon>Bangiophyceae</taxon>
        <taxon>Bangiales</taxon>
        <taxon>Bangiaceae</taxon>
        <taxon>Bangia</taxon>
    </lineage>
</organism>
<name>A0A7S8BEF5_9RHOD</name>
<feature type="transmembrane region" description="Helical" evidence="8">
    <location>
        <begin position="294"/>
        <end position="312"/>
    </location>
</feature>
<dbReference type="PANTHER" id="PTHR11730">
    <property type="entry name" value="AMMONIUM TRANSPORTER"/>
    <property type="match status" value="1"/>
</dbReference>
<feature type="transmembrane region" description="Helical" evidence="8">
    <location>
        <begin position="257"/>
        <end position="274"/>
    </location>
</feature>
<feature type="transmembrane region" description="Helical" evidence="8">
    <location>
        <begin position="41"/>
        <end position="64"/>
    </location>
</feature>
<keyword evidence="7" id="KW-0924">Ammonia transport</keyword>
<comment type="similarity">
    <text evidence="2">Belongs to the ammonia transporter channel (TC 1.A.11.2) family.</text>
</comment>
<evidence type="ECO:0000313" key="11">
    <source>
        <dbReference type="EMBL" id="QPB67297.1"/>
    </source>
</evidence>
<evidence type="ECO:0000256" key="5">
    <source>
        <dbReference type="ARBA" id="ARBA00022989"/>
    </source>
</evidence>
<evidence type="ECO:0000259" key="10">
    <source>
        <dbReference type="Pfam" id="PF00909"/>
    </source>
</evidence>
<feature type="transmembrane region" description="Helical" evidence="8">
    <location>
        <begin position="76"/>
        <end position="95"/>
    </location>
</feature>
<evidence type="ECO:0000256" key="4">
    <source>
        <dbReference type="ARBA" id="ARBA00022692"/>
    </source>
</evidence>
<dbReference type="Pfam" id="PF00909">
    <property type="entry name" value="Ammonium_transp"/>
    <property type="match status" value="1"/>
</dbReference>
<dbReference type="AlphaFoldDB" id="A0A7S8BEF5"/>
<protein>
    <submittedName>
        <fullName evidence="11">Ammonium transporter 1.6</fullName>
    </submittedName>
</protein>